<sequence>MNRARGSSLPCIRPRSHAAIGLGRELARKLSLNYFMRELKEEMDDGLSRLYHIRARPLRVVGKAQHIRESEVSSRAIWARKAPTHLFPLSGGAGSVSQSAELVRGCGLDHQGALDSDCLTGALVTSTLLVPKSVVGFCAIAEESSRPGPCLVRKLVHVSRGRGHPI</sequence>
<evidence type="ECO:0000313" key="2">
    <source>
        <dbReference type="Proteomes" id="UP000287651"/>
    </source>
</evidence>
<name>A0A427AKP5_ENSVE</name>
<accession>A0A427AKP5</accession>
<proteinExistence type="predicted"/>
<reference evidence="1 2" key="1">
    <citation type="journal article" date="2014" name="Agronomy (Basel)">
        <title>A Draft Genome Sequence for Ensete ventricosum, the Drought-Tolerant Tree Against Hunger.</title>
        <authorList>
            <person name="Harrison J."/>
            <person name="Moore K.A."/>
            <person name="Paszkiewicz K."/>
            <person name="Jones T."/>
            <person name="Grant M."/>
            <person name="Ambacheew D."/>
            <person name="Muzemil S."/>
            <person name="Studholme D.J."/>
        </authorList>
    </citation>
    <scope>NUCLEOTIDE SEQUENCE [LARGE SCALE GENOMIC DNA]</scope>
</reference>
<dbReference type="Proteomes" id="UP000287651">
    <property type="component" value="Unassembled WGS sequence"/>
</dbReference>
<protein>
    <submittedName>
        <fullName evidence="1">Uncharacterized protein</fullName>
    </submittedName>
</protein>
<evidence type="ECO:0000313" key="1">
    <source>
        <dbReference type="EMBL" id="RRT76794.1"/>
    </source>
</evidence>
<gene>
    <name evidence="1" type="ORF">B296_00007753</name>
</gene>
<dbReference type="AlphaFoldDB" id="A0A427AKP5"/>
<comment type="caution">
    <text evidence="1">The sequence shown here is derived from an EMBL/GenBank/DDBJ whole genome shotgun (WGS) entry which is preliminary data.</text>
</comment>
<dbReference type="EMBL" id="AMZH03002099">
    <property type="protein sequence ID" value="RRT76794.1"/>
    <property type="molecule type" value="Genomic_DNA"/>
</dbReference>
<organism evidence="1 2">
    <name type="scientific">Ensete ventricosum</name>
    <name type="common">Abyssinian banana</name>
    <name type="synonym">Musa ensete</name>
    <dbReference type="NCBI Taxonomy" id="4639"/>
    <lineage>
        <taxon>Eukaryota</taxon>
        <taxon>Viridiplantae</taxon>
        <taxon>Streptophyta</taxon>
        <taxon>Embryophyta</taxon>
        <taxon>Tracheophyta</taxon>
        <taxon>Spermatophyta</taxon>
        <taxon>Magnoliopsida</taxon>
        <taxon>Liliopsida</taxon>
        <taxon>Zingiberales</taxon>
        <taxon>Musaceae</taxon>
        <taxon>Ensete</taxon>
    </lineage>
</organism>